<accession>A0A1F8DI35</accession>
<reference evidence="3 4" key="1">
    <citation type="journal article" date="2016" name="Nat. Commun.">
        <title>Thousands of microbial genomes shed light on interconnected biogeochemical processes in an aquifer system.</title>
        <authorList>
            <person name="Anantharaman K."/>
            <person name="Brown C.T."/>
            <person name="Hug L.A."/>
            <person name="Sharon I."/>
            <person name="Castelle C.J."/>
            <person name="Probst A.J."/>
            <person name="Thomas B.C."/>
            <person name="Singh A."/>
            <person name="Wilkins M.J."/>
            <person name="Karaoz U."/>
            <person name="Brodie E.L."/>
            <person name="Williams K.H."/>
            <person name="Hubbard S.S."/>
            <person name="Banfield J.F."/>
        </authorList>
    </citation>
    <scope>NUCLEOTIDE SEQUENCE [LARGE SCALE GENOMIC DNA]</scope>
</reference>
<feature type="coiled-coil region" evidence="1">
    <location>
        <begin position="94"/>
        <end position="121"/>
    </location>
</feature>
<gene>
    <name evidence="3" type="ORF">A2594_02635</name>
</gene>
<protein>
    <submittedName>
        <fullName evidence="3">Uncharacterized protein</fullName>
    </submittedName>
</protein>
<evidence type="ECO:0000256" key="2">
    <source>
        <dbReference type="SAM" id="MobiDB-lite"/>
    </source>
</evidence>
<proteinExistence type="predicted"/>
<name>A0A1F8DI35_9BACT</name>
<organism evidence="3 4">
    <name type="scientific">Candidatus Woesebacteria bacterium RIFOXYD1_FULL_41_28</name>
    <dbReference type="NCBI Taxonomy" id="1802550"/>
    <lineage>
        <taxon>Bacteria</taxon>
        <taxon>Candidatus Woeseibacteriota</taxon>
    </lineage>
</organism>
<dbReference type="AlphaFoldDB" id="A0A1F8DI35"/>
<evidence type="ECO:0000256" key="1">
    <source>
        <dbReference type="SAM" id="Coils"/>
    </source>
</evidence>
<dbReference type="Gene3D" id="1.20.1170.10">
    <property type="match status" value="1"/>
</dbReference>
<evidence type="ECO:0000313" key="4">
    <source>
        <dbReference type="Proteomes" id="UP000176775"/>
    </source>
</evidence>
<keyword evidence="1" id="KW-0175">Coiled coil</keyword>
<dbReference type="EMBL" id="MGIK01000013">
    <property type="protein sequence ID" value="OGM88264.1"/>
    <property type="molecule type" value="Genomic_DNA"/>
</dbReference>
<comment type="caution">
    <text evidence="3">The sequence shown here is derived from an EMBL/GenBank/DDBJ whole genome shotgun (WGS) entry which is preliminary data.</text>
</comment>
<sequence>MLTGFSTLLLTIIAGTFGFSLLKQSELKKEAEKDVRKINNFASKVTKLHNTVQKNVELTTNYVKAAEKLVNQVAEKTSKLDPLIEKVEKKGKEAAESVSEIRQIREEIERANESLGTLSASGPTVYSGPLTAGSLSDYLGGGGGGANVESAQGTINDYLSGRKNR</sequence>
<dbReference type="Proteomes" id="UP000176775">
    <property type="component" value="Unassembled WGS sequence"/>
</dbReference>
<evidence type="ECO:0000313" key="3">
    <source>
        <dbReference type="EMBL" id="OGM88264.1"/>
    </source>
</evidence>
<feature type="region of interest" description="Disordered" evidence="2">
    <location>
        <begin position="142"/>
        <end position="165"/>
    </location>
</feature>